<evidence type="ECO:0000256" key="7">
    <source>
        <dbReference type="SAM" id="MobiDB-lite"/>
    </source>
</evidence>
<keyword evidence="6" id="KW-0804">Transcription</keyword>
<dbReference type="EMBL" id="ML994646">
    <property type="protein sequence ID" value="KAF2182719.1"/>
    <property type="molecule type" value="Genomic_DNA"/>
</dbReference>
<gene>
    <name evidence="9" type="ORF">K469DRAFT_218878</name>
</gene>
<keyword evidence="10" id="KW-1185">Reference proteome</keyword>
<accession>A0A6A6DWV0</accession>
<dbReference type="InterPro" id="IPR013083">
    <property type="entry name" value="Znf_RING/FYVE/PHD"/>
</dbReference>
<feature type="compositionally biased region" description="Basic and acidic residues" evidence="7">
    <location>
        <begin position="579"/>
        <end position="598"/>
    </location>
</feature>
<dbReference type="InterPro" id="IPR019786">
    <property type="entry name" value="Zinc_finger_PHD-type_CS"/>
</dbReference>
<evidence type="ECO:0000313" key="9">
    <source>
        <dbReference type="EMBL" id="KAF2182719.1"/>
    </source>
</evidence>
<protein>
    <recommendedName>
        <fullName evidence="8">Polycomb protein VEFS-Box domain-containing protein</fullName>
    </recommendedName>
</protein>
<dbReference type="CDD" id="cd21552">
    <property type="entry name" value="VEFS-box_ctSUZ12-like"/>
    <property type="match status" value="1"/>
</dbReference>
<name>A0A6A6DWV0_9PEZI</name>
<keyword evidence="4" id="KW-0862">Zinc</keyword>
<dbReference type="Proteomes" id="UP000800200">
    <property type="component" value="Unassembled WGS sequence"/>
</dbReference>
<evidence type="ECO:0000313" key="10">
    <source>
        <dbReference type="Proteomes" id="UP000800200"/>
    </source>
</evidence>
<dbReference type="SUPFAM" id="SSF57903">
    <property type="entry name" value="FYVE/PHD zinc finger"/>
    <property type="match status" value="1"/>
</dbReference>
<dbReference type="InterPro" id="IPR019135">
    <property type="entry name" value="Polycomb_protein_VEFS-Box"/>
</dbReference>
<reference evidence="9" key="1">
    <citation type="journal article" date="2020" name="Stud. Mycol.">
        <title>101 Dothideomycetes genomes: a test case for predicting lifestyles and emergence of pathogens.</title>
        <authorList>
            <person name="Haridas S."/>
            <person name="Albert R."/>
            <person name="Binder M."/>
            <person name="Bloem J."/>
            <person name="Labutti K."/>
            <person name="Salamov A."/>
            <person name="Andreopoulos B."/>
            <person name="Baker S."/>
            <person name="Barry K."/>
            <person name="Bills G."/>
            <person name="Bluhm B."/>
            <person name="Cannon C."/>
            <person name="Castanera R."/>
            <person name="Culley D."/>
            <person name="Daum C."/>
            <person name="Ezra D."/>
            <person name="Gonzalez J."/>
            <person name="Henrissat B."/>
            <person name="Kuo A."/>
            <person name="Liang C."/>
            <person name="Lipzen A."/>
            <person name="Lutzoni F."/>
            <person name="Magnuson J."/>
            <person name="Mondo S."/>
            <person name="Nolan M."/>
            <person name="Ohm R."/>
            <person name="Pangilinan J."/>
            <person name="Park H.-J."/>
            <person name="Ramirez L."/>
            <person name="Alfaro M."/>
            <person name="Sun H."/>
            <person name="Tritt A."/>
            <person name="Yoshinaga Y."/>
            <person name="Zwiers L.-H."/>
            <person name="Turgeon B."/>
            <person name="Goodwin S."/>
            <person name="Spatafora J."/>
            <person name="Crous P."/>
            <person name="Grigoriev I."/>
        </authorList>
    </citation>
    <scope>NUCLEOTIDE SEQUENCE</scope>
    <source>
        <strain evidence="9">CBS 207.26</strain>
    </source>
</reference>
<dbReference type="InterPro" id="IPR011011">
    <property type="entry name" value="Znf_FYVE_PHD"/>
</dbReference>
<keyword evidence="5" id="KW-0805">Transcription regulation</keyword>
<feature type="compositionally biased region" description="Polar residues" evidence="7">
    <location>
        <begin position="607"/>
        <end position="627"/>
    </location>
</feature>
<keyword evidence="3" id="KW-0863">Zinc-finger</keyword>
<feature type="region of interest" description="Disordered" evidence="7">
    <location>
        <begin position="579"/>
        <end position="672"/>
    </location>
</feature>
<evidence type="ECO:0000256" key="5">
    <source>
        <dbReference type="ARBA" id="ARBA00023015"/>
    </source>
</evidence>
<evidence type="ECO:0000256" key="6">
    <source>
        <dbReference type="ARBA" id="ARBA00023163"/>
    </source>
</evidence>
<evidence type="ECO:0000256" key="3">
    <source>
        <dbReference type="ARBA" id="ARBA00022771"/>
    </source>
</evidence>
<comment type="similarity">
    <text evidence="1">Belongs to the VEFS (VRN2-EMF2-FIS2-SU(Z)12) family.</text>
</comment>
<evidence type="ECO:0000256" key="4">
    <source>
        <dbReference type="ARBA" id="ARBA00022833"/>
    </source>
</evidence>
<dbReference type="AlphaFoldDB" id="A0A6A6DWV0"/>
<dbReference type="Pfam" id="PF09733">
    <property type="entry name" value="VEFS-Box"/>
    <property type="match status" value="1"/>
</dbReference>
<feature type="domain" description="Polycomb protein VEFS-Box" evidence="8">
    <location>
        <begin position="462"/>
        <end position="560"/>
    </location>
</feature>
<dbReference type="OrthoDB" id="166746at2759"/>
<dbReference type="Gene3D" id="3.30.40.10">
    <property type="entry name" value="Zinc/RING finger domain, C3HC4 (zinc finger)"/>
    <property type="match status" value="1"/>
</dbReference>
<evidence type="ECO:0000256" key="1">
    <source>
        <dbReference type="ARBA" id="ARBA00007416"/>
    </source>
</evidence>
<keyword evidence="2" id="KW-0479">Metal-binding</keyword>
<evidence type="ECO:0000256" key="2">
    <source>
        <dbReference type="ARBA" id="ARBA00022723"/>
    </source>
</evidence>
<organism evidence="9 10">
    <name type="scientific">Zopfia rhizophila CBS 207.26</name>
    <dbReference type="NCBI Taxonomy" id="1314779"/>
    <lineage>
        <taxon>Eukaryota</taxon>
        <taxon>Fungi</taxon>
        <taxon>Dikarya</taxon>
        <taxon>Ascomycota</taxon>
        <taxon>Pezizomycotina</taxon>
        <taxon>Dothideomycetes</taxon>
        <taxon>Dothideomycetes incertae sedis</taxon>
        <taxon>Zopfiaceae</taxon>
        <taxon>Zopfia</taxon>
    </lineage>
</organism>
<proteinExistence type="inferred from homology"/>
<dbReference type="PROSITE" id="PS01359">
    <property type="entry name" value="ZF_PHD_1"/>
    <property type="match status" value="1"/>
</dbReference>
<dbReference type="GO" id="GO:0008270">
    <property type="term" value="F:zinc ion binding"/>
    <property type="evidence" value="ECO:0007669"/>
    <property type="project" value="UniProtKB-KW"/>
</dbReference>
<evidence type="ECO:0000259" key="8">
    <source>
        <dbReference type="Pfam" id="PF09733"/>
    </source>
</evidence>
<sequence length="766" mass="87868">MVGRQDTELARLYFGNILFYDYLKAKRNPTFLNRNLKRALQLHQEELEPSRSGFVETERLDRKTWTFPSKEMVQKHEEQKYFELQFKGIKPKRANGKVNTTERSPSKKRGPLFRINVQIHVTIWDPESGEICKHLLDKDANVTGFQTARGKTFSVGTDKEFRVQLNELLLPLDGGSWRSGIAKSYEAMISLNFKDLDDIRDLYTHLHGGKSLLQDPPTRITAKWKNILNGLDEDNLIPLSYKDGNEAKPLPFDLEVVMHCIRPRETVLAASNRRLKSLRGNQVPPPPLDTRPKLQRLEITYVYLKETLRRRGPVCPHCARKDFRTLDELRMHFEALHDLFKYRHKKEKEVDGTHYWRFECDVADHKADQRASDRAPDPRDIKLFVPKRSFNQNKYLNEGNEDWQKEAKLEKTRPATSKVPSASLQTIKRKRPNEVVLKPQAVRKTYKVPRAPEGVTLFRTVSKRPLVEGEWVSESDDDVDMDWIKLRKAAFTTGDSEMPEKAKVFIKEFDKFVQDERLSDDVHVGDALIRFVRLKAEWLWQEDVVGEFKKKIGELLSDKIISKEIHIGCLRVLEENRPLKSQERPRKRLRLELPEKVGMHATPPRTPLSSTSNASLNGSPKSSSTVTGAKAGLTLSNGISRSSEKTVIGKGKAKMTNHGQTTPQHTDSDGDVEMADANCNVEPSLSKASEADETPTYDTCICGEGADGSTQTRQVIFCENDDCIRHAFHLECVVKHWKLKEIPDPRRCDWYCRSCQFDPEVDTGGK</sequence>